<dbReference type="PANTHER" id="PTHR16528">
    <property type="entry name" value="GOLGI-ASSOCIATED PDZ AND COILED-COIL MOTIF-CONTAINING"/>
    <property type="match status" value="1"/>
</dbReference>
<protein>
    <submittedName>
        <fullName evidence="1">Uncharacterized protein</fullName>
    </submittedName>
</protein>
<reference evidence="1" key="3">
    <citation type="submission" date="2019-06" db="EMBL/GenBank/DDBJ databases">
        <authorList>
            <person name="Poynton C."/>
            <person name="Hasenbein S."/>
            <person name="Benoit J.B."/>
            <person name="Sepulveda M.S."/>
            <person name="Poelchau M.F."/>
            <person name="Murali S.C."/>
            <person name="Chen S."/>
            <person name="Glastad K.M."/>
            <person name="Werren J.H."/>
            <person name="Vineis J.H."/>
            <person name="Bowen J.L."/>
            <person name="Friedrich M."/>
            <person name="Jones J."/>
            <person name="Robertson H.M."/>
            <person name="Feyereisen R."/>
            <person name="Mechler-Hickson A."/>
            <person name="Mathers N."/>
            <person name="Lee C.E."/>
            <person name="Colbourne J.K."/>
            <person name="Biales A."/>
            <person name="Johnston J.S."/>
            <person name="Wellborn G.A."/>
            <person name="Rosendale A.J."/>
            <person name="Cridge A.G."/>
            <person name="Munoz-Torres M.C."/>
            <person name="Bain P.A."/>
            <person name="Manny A.R."/>
            <person name="Major K.M."/>
            <person name="Lambert F.N."/>
            <person name="Vulpe C.D."/>
            <person name="Tuck P."/>
            <person name="Blalock B.J."/>
            <person name="Lin Y.-Y."/>
            <person name="Smith M.E."/>
            <person name="Ochoa-Acuna H."/>
            <person name="Chen M.-J.M."/>
            <person name="Childers C.P."/>
            <person name="Qu J."/>
            <person name="Dugan S."/>
            <person name="Lee S.L."/>
            <person name="Chao H."/>
            <person name="Dinh H."/>
            <person name="Han Y."/>
            <person name="Doddapaneni H."/>
            <person name="Worley K.C."/>
            <person name="Muzny D.M."/>
            <person name="Gibbs R.A."/>
            <person name="Richards S."/>
        </authorList>
    </citation>
    <scope>NUCLEOTIDE SEQUENCE</scope>
    <source>
        <strain evidence="1">HAZT.00-mixed</strain>
        <tissue evidence="1">Whole organism</tissue>
    </source>
</reference>
<reference evidence="1" key="1">
    <citation type="submission" date="2014-08" db="EMBL/GenBank/DDBJ databases">
        <authorList>
            <person name="Murali S."/>
            <person name="Richards S."/>
            <person name="Bandaranaike D."/>
            <person name="Bellair M."/>
            <person name="Blankenburg K."/>
            <person name="Chao H."/>
            <person name="Dinh H."/>
            <person name="Doddapaneni H."/>
            <person name="Dugan-Rocha S."/>
            <person name="Elkadiri S."/>
            <person name="Gnanaolivu R."/>
            <person name="Hughes D."/>
            <person name="Lee S."/>
            <person name="Li M."/>
            <person name="Ming W."/>
            <person name="Munidasa M."/>
            <person name="Muniz J."/>
            <person name="Nguyen L."/>
            <person name="Osuji N."/>
            <person name="Pu L.-L."/>
            <person name="Puazo M."/>
            <person name="Skinner E."/>
            <person name="Qu C."/>
            <person name="Quiroz J."/>
            <person name="Raj R."/>
            <person name="Weissenberger G."/>
            <person name="Xin Y."/>
            <person name="Zou X."/>
            <person name="Han Y."/>
            <person name="Worley K."/>
            <person name="Muzny D."/>
            <person name="Gibbs R."/>
        </authorList>
    </citation>
    <scope>NUCLEOTIDE SEQUENCE</scope>
    <source>
        <strain evidence="1">HAZT.00-mixed</strain>
        <tissue evidence="1">Whole organism</tissue>
    </source>
</reference>
<sequence>MNTGDVCELEEEDVLKKAQQHLQALSSCFAQLTHKAQTIFQNNAKLEAELVHLRREACEGKAQLKVLKEKLDTLSIPQPPPEADPLSSDPKTSEVVVTGIQNQLPEFIQAEEVSLWTGSI</sequence>
<dbReference type="GO" id="GO:2000009">
    <property type="term" value="P:negative regulation of protein localization to cell surface"/>
    <property type="evidence" value="ECO:0007669"/>
    <property type="project" value="TreeGrafter"/>
</dbReference>
<dbReference type="PANTHER" id="PTHR16528:SF2">
    <property type="entry name" value="GOLGI-ASSOCIATED PDZ AND COILED-COIL MOTIF-CONTAINING PROTEIN"/>
    <property type="match status" value="1"/>
</dbReference>
<proteinExistence type="predicted"/>
<evidence type="ECO:0000313" key="1">
    <source>
        <dbReference type="EMBL" id="KAA0201645.1"/>
    </source>
</evidence>
<comment type="caution">
    <text evidence="1">The sequence shown here is derived from an EMBL/GenBank/DDBJ whole genome shotgun (WGS) entry which is preliminary data.</text>
</comment>
<accession>A0A6A0H9H0</accession>
<dbReference type="GO" id="GO:0030140">
    <property type="term" value="C:trans-Golgi network transport vesicle"/>
    <property type="evidence" value="ECO:0007669"/>
    <property type="project" value="TreeGrafter"/>
</dbReference>
<dbReference type="GO" id="GO:0044325">
    <property type="term" value="F:transmembrane transporter binding"/>
    <property type="evidence" value="ECO:0007669"/>
    <property type="project" value="TreeGrafter"/>
</dbReference>
<dbReference type="GO" id="GO:0005794">
    <property type="term" value="C:Golgi apparatus"/>
    <property type="evidence" value="ECO:0007669"/>
    <property type="project" value="InterPro"/>
</dbReference>
<gene>
    <name evidence="1" type="ORF">HAZT_HAZT009615</name>
</gene>
<dbReference type="AlphaFoldDB" id="A0A6A0H9H0"/>
<dbReference type="EMBL" id="JQDR03005264">
    <property type="protein sequence ID" value="KAA0201645.1"/>
    <property type="molecule type" value="Genomic_DNA"/>
</dbReference>
<dbReference type="GO" id="GO:0016020">
    <property type="term" value="C:membrane"/>
    <property type="evidence" value="ECO:0007669"/>
    <property type="project" value="TreeGrafter"/>
</dbReference>
<name>A0A6A0H9H0_HYAAZ</name>
<dbReference type="Proteomes" id="UP000711488">
    <property type="component" value="Unassembled WGS sequence"/>
</dbReference>
<reference evidence="1" key="2">
    <citation type="journal article" date="2018" name="Environ. Sci. Technol.">
        <title>The Toxicogenome of Hyalella azteca: A Model for Sediment Ecotoxicology and Evolutionary Toxicology.</title>
        <authorList>
            <person name="Poynton H.C."/>
            <person name="Hasenbein S."/>
            <person name="Benoit J.B."/>
            <person name="Sepulveda M.S."/>
            <person name="Poelchau M.F."/>
            <person name="Hughes D.S.T."/>
            <person name="Murali S.C."/>
            <person name="Chen S."/>
            <person name="Glastad K.M."/>
            <person name="Goodisman M.A.D."/>
            <person name="Werren J.H."/>
            <person name="Vineis J.H."/>
            <person name="Bowen J.L."/>
            <person name="Friedrich M."/>
            <person name="Jones J."/>
            <person name="Robertson H.M."/>
            <person name="Feyereisen R."/>
            <person name="Mechler-Hickson A."/>
            <person name="Mathers N."/>
            <person name="Lee C.E."/>
            <person name="Colbourne J.K."/>
            <person name="Biales A."/>
            <person name="Johnston J.S."/>
            <person name="Wellborn G.A."/>
            <person name="Rosendale A.J."/>
            <person name="Cridge A.G."/>
            <person name="Munoz-Torres M.C."/>
            <person name="Bain P.A."/>
            <person name="Manny A.R."/>
            <person name="Major K.M."/>
            <person name="Lambert F.N."/>
            <person name="Vulpe C.D."/>
            <person name="Tuck P."/>
            <person name="Blalock B.J."/>
            <person name="Lin Y.Y."/>
            <person name="Smith M.E."/>
            <person name="Ochoa-Acuna H."/>
            <person name="Chen M.M."/>
            <person name="Childers C.P."/>
            <person name="Qu J."/>
            <person name="Dugan S."/>
            <person name="Lee S.L."/>
            <person name="Chao H."/>
            <person name="Dinh H."/>
            <person name="Han Y."/>
            <person name="Doddapaneni H."/>
            <person name="Worley K.C."/>
            <person name="Muzny D.M."/>
            <person name="Gibbs R.A."/>
            <person name="Richards S."/>
        </authorList>
    </citation>
    <scope>NUCLEOTIDE SEQUENCE</scope>
    <source>
        <strain evidence="1">HAZT.00-mixed</strain>
        <tissue evidence="1">Whole organism</tissue>
    </source>
</reference>
<organism evidence="1">
    <name type="scientific">Hyalella azteca</name>
    <name type="common">Amphipod</name>
    <dbReference type="NCBI Taxonomy" id="294128"/>
    <lineage>
        <taxon>Eukaryota</taxon>
        <taxon>Metazoa</taxon>
        <taxon>Ecdysozoa</taxon>
        <taxon>Arthropoda</taxon>
        <taxon>Crustacea</taxon>
        <taxon>Multicrustacea</taxon>
        <taxon>Malacostraca</taxon>
        <taxon>Eumalacostraca</taxon>
        <taxon>Peracarida</taxon>
        <taxon>Amphipoda</taxon>
        <taxon>Senticaudata</taxon>
        <taxon>Talitrida</taxon>
        <taxon>Talitroidea</taxon>
        <taxon>Hyalellidae</taxon>
        <taxon>Hyalella</taxon>
    </lineage>
</organism>
<dbReference type="InterPro" id="IPR038879">
    <property type="entry name" value="GOPC"/>
</dbReference>